<accession>A0A929WVP6</accession>
<evidence type="ECO:0000313" key="2">
    <source>
        <dbReference type="EMBL" id="MBF0966507.1"/>
    </source>
</evidence>
<feature type="transmembrane region" description="Helical" evidence="1">
    <location>
        <begin position="6"/>
        <end position="23"/>
    </location>
</feature>
<organism evidence="2 3">
    <name type="scientific">Actinomyces bouchesdurhonensis</name>
    <dbReference type="NCBI Taxonomy" id="1852361"/>
    <lineage>
        <taxon>Bacteria</taxon>
        <taxon>Bacillati</taxon>
        <taxon>Actinomycetota</taxon>
        <taxon>Actinomycetes</taxon>
        <taxon>Actinomycetales</taxon>
        <taxon>Actinomycetaceae</taxon>
        <taxon>Actinomyces</taxon>
    </lineage>
</organism>
<evidence type="ECO:0000313" key="3">
    <source>
        <dbReference type="Proteomes" id="UP000759246"/>
    </source>
</evidence>
<keyword evidence="1" id="KW-0472">Membrane</keyword>
<keyword evidence="1" id="KW-0812">Transmembrane</keyword>
<dbReference type="EMBL" id="JABZGF010000127">
    <property type="protein sequence ID" value="MBF0966507.1"/>
    <property type="molecule type" value="Genomic_DNA"/>
</dbReference>
<proteinExistence type="predicted"/>
<sequence length="360" mass="41369">MLLIGFVSLVFTVLIPLTLWWLGAKQTKRDRLLAEHQTIILERQDKIMRRQRRDALLEIVAQSSDAAYLGNLWREIRESPEYEGEDRDFLLARLRTNPVIALPGTYTGVRVQDELTDAVVSDYVDGFERRYAEGKRFSGLLDFTEEVKRCGAEIDVSRIVDLVTGPTAERQRPGHSFFRKLVNILPEAASSLLHKVESIDCRAPGGLRLNVLTGTLLAVRDVEMRRRYPPLQPDEVHEFRNAVSQSLACLFHWHVLHSFETWEREGANERIIAMVAWLVRAVGWVVDTDEHLGKRMVESLAFAIESVPDMERDWGIEASDARQGLDWIRTKRPDLWKEYGQRLESAATRVGWGTYYGHDD</sequence>
<dbReference type="Proteomes" id="UP000759246">
    <property type="component" value="Unassembled WGS sequence"/>
</dbReference>
<name>A0A929WVP6_9ACTO</name>
<dbReference type="AlphaFoldDB" id="A0A929WVP6"/>
<keyword evidence="1" id="KW-1133">Transmembrane helix</keyword>
<gene>
    <name evidence="2" type="ORF">HXK09_05010</name>
</gene>
<comment type="caution">
    <text evidence="2">The sequence shown here is derived from an EMBL/GenBank/DDBJ whole genome shotgun (WGS) entry which is preliminary data.</text>
</comment>
<reference evidence="2" key="1">
    <citation type="submission" date="2020-04" db="EMBL/GenBank/DDBJ databases">
        <title>Deep metagenomics examines the oral microbiome during advanced dental caries in children, revealing novel taxa and co-occurrences with host molecules.</title>
        <authorList>
            <person name="Baker J.L."/>
            <person name="Morton J.T."/>
            <person name="Dinis M."/>
            <person name="Alvarez R."/>
            <person name="Tran N.C."/>
            <person name="Knight R."/>
            <person name="Edlund A."/>
        </authorList>
    </citation>
    <scope>NUCLEOTIDE SEQUENCE</scope>
    <source>
        <strain evidence="2">JCVI_30_bin.13</strain>
    </source>
</reference>
<protein>
    <submittedName>
        <fullName evidence="2">Uncharacterized protein</fullName>
    </submittedName>
</protein>
<evidence type="ECO:0000256" key="1">
    <source>
        <dbReference type="SAM" id="Phobius"/>
    </source>
</evidence>